<dbReference type="Gene3D" id="3.40.50.850">
    <property type="entry name" value="Isochorismatase-like"/>
    <property type="match status" value="1"/>
</dbReference>
<dbReference type="PANTHER" id="PTHR43540">
    <property type="entry name" value="PEROXYUREIDOACRYLATE/UREIDOACRYLATE AMIDOHYDROLASE-RELATED"/>
    <property type="match status" value="1"/>
</dbReference>
<dbReference type="InterPro" id="IPR036380">
    <property type="entry name" value="Isochorismatase-like_sf"/>
</dbReference>
<dbReference type="SUPFAM" id="SSF52499">
    <property type="entry name" value="Isochorismatase-like hydrolases"/>
    <property type="match status" value="1"/>
</dbReference>
<evidence type="ECO:0000256" key="2">
    <source>
        <dbReference type="ARBA" id="ARBA00022801"/>
    </source>
</evidence>
<dbReference type="CDD" id="cd01014">
    <property type="entry name" value="nicotinamidase_related"/>
    <property type="match status" value="1"/>
</dbReference>
<evidence type="ECO:0000259" key="3">
    <source>
        <dbReference type="Pfam" id="PF00857"/>
    </source>
</evidence>
<protein>
    <submittedName>
        <fullName evidence="4">Cysteine hydrolase family protein</fullName>
        <ecNumber evidence="4">3.-.-.-</ecNumber>
    </submittedName>
</protein>
<evidence type="ECO:0000256" key="1">
    <source>
        <dbReference type="ARBA" id="ARBA00006336"/>
    </source>
</evidence>
<comment type="caution">
    <text evidence="4">The sequence shown here is derived from an EMBL/GenBank/DDBJ whole genome shotgun (WGS) entry which is preliminary data.</text>
</comment>
<dbReference type="InterPro" id="IPR000868">
    <property type="entry name" value="Isochorismatase-like_dom"/>
</dbReference>
<proteinExistence type="inferred from homology"/>
<gene>
    <name evidence="4" type="ORF">ACFFNY_23560</name>
</gene>
<dbReference type="InterPro" id="IPR050272">
    <property type="entry name" value="Isochorismatase-like_hydrls"/>
</dbReference>
<evidence type="ECO:0000313" key="5">
    <source>
        <dbReference type="Proteomes" id="UP001589619"/>
    </source>
</evidence>
<dbReference type="EC" id="3.-.-.-" evidence="4"/>
<dbReference type="PANTHER" id="PTHR43540:SF14">
    <property type="entry name" value="ISOCHORISMATASE"/>
    <property type="match status" value="1"/>
</dbReference>
<dbReference type="Pfam" id="PF00857">
    <property type="entry name" value="Isochorismatase"/>
    <property type="match status" value="1"/>
</dbReference>
<dbReference type="GO" id="GO:0016787">
    <property type="term" value="F:hydrolase activity"/>
    <property type="evidence" value="ECO:0007669"/>
    <property type="project" value="UniProtKB-KW"/>
</dbReference>
<organism evidence="4 5">
    <name type="scientific">Paenibacillus hodogayensis</name>
    <dbReference type="NCBI Taxonomy" id="279208"/>
    <lineage>
        <taxon>Bacteria</taxon>
        <taxon>Bacillati</taxon>
        <taxon>Bacillota</taxon>
        <taxon>Bacilli</taxon>
        <taxon>Bacillales</taxon>
        <taxon>Paenibacillaceae</taxon>
        <taxon>Paenibacillus</taxon>
    </lineage>
</organism>
<dbReference type="RefSeq" id="WP_344909146.1">
    <property type="nucleotide sequence ID" value="NZ_BAAAYO010000008.1"/>
</dbReference>
<feature type="domain" description="Isochorismatase-like" evidence="3">
    <location>
        <begin position="6"/>
        <end position="143"/>
    </location>
</feature>
<accession>A0ABV5W1W2</accession>
<comment type="similarity">
    <text evidence="1">Belongs to the isochorismatase family.</text>
</comment>
<evidence type="ECO:0000313" key="4">
    <source>
        <dbReference type="EMBL" id="MFB9754557.1"/>
    </source>
</evidence>
<dbReference type="Proteomes" id="UP001589619">
    <property type="component" value="Unassembled WGS sequence"/>
</dbReference>
<dbReference type="EMBL" id="JBHMAG010000016">
    <property type="protein sequence ID" value="MFB9754557.1"/>
    <property type="molecule type" value="Genomic_DNA"/>
</dbReference>
<keyword evidence="5" id="KW-1185">Reference proteome</keyword>
<reference evidence="4 5" key="1">
    <citation type="submission" date="2024-09" db="EMBL/GenBank/DDBJ databases">
        <authorList>
            <person name="Sun Q."/>
            <person name="Mori K."/>
        </authorList>
    </citation>
    <scope>NUCLEOTIDE SEQUENCE [LARGE SCALE GENOMIC DNA]</scope>
    <source>
        <strain evidence="4 5">JCM 12520</strain>
    </source>
</reference>
<keyword evidence="2 4" id="KW-0378">Hydrolase</keyword>
<sequence length="174" mass="19506">MDNNVALLVIDVQVGMFPESDPVHNADGLIENIKTLIEKSRFAGTPIIYVQHNDGPGELLEPGAPEWEFHPAIRPNEGDAVIQKTTPDSFHETHLQSELLNRGIKKLILTGIQTELCIDTTCRRARSLGYDVVLAKDAHSTWKRGELSAENIIEHHNSLLCWFADVKESSRIQF</sequence>
<name>A0ABV5W1W2_9BACL</name>